<feature type="compositionally biased region" description="Low complexity" evidence="1">
    <location>
        <begin position="50"/>
        <end position="60"/>
    </location>
</feature>
<organism evidence="3 4">
    <name type="scientific">Ornithorhynchus anatinus</name>
    <name type="common">Duckbill platypus</name>
    <dbReference type="NCBI Taxonomy" id="9258"/>
    <lineage>
        <taxon>Eukaryota</taxon>
        <taxon>Metazoa</taxon>
        <taxon>Chordata</taxon>
        <taxon>Craniata</taxon>
        <taxon>Vertebrata</taxon>
        <taxon>Euteleostomi</taxon>
        <taxon>Mammalia</taxon>
        <taxon>Monotremata</taxon>
        <taxon>Ornithorhynchidae</taxon>
        <taxon>Ornithorhynchus</taxon>
    </lineage>
</organism>
<evidence type="ECO:0000313" key="4">
    <source>
        <dbReference type="Proteomes" id="UP000002279"/>
    </source>
</evidence>
<keyword evidence="4" id="KW-1185">Reference proteome</keyword>
<proteinExistence type="predicted"/>
<dbReference type="InterPro" id="IPR040219">
    <property type="entry name" value="KIAA1143-like"/>
</dbReference>
<feature type="domain" description="DUF4604" evidence="2">
    <location>
        <begin position="110"/>
        <end position="255"/>
    </location>
</feature>
<dbReference type="Bgee" id="ENSOANG00000030142">
    <property type="expression patterns" value="Expressed in ovary and 8 other cell types or tissues"/>
</dbReference>
<dbReference type="AlphaFoldDB" id="K7EFN1"/>
<gene>
    <name evidence="3" type="primary">KIAA1143</name>
</gene>
<name>K7EFN1_ORNAN</name>
<feature type="compositionally biased region" description="Polar residues" evidence="1">
    <location>
        <begin position="236"/>
        <end position="249"/>
    </location>
</feature>
<accession>K7EFN1</accession>
<dbReference type="PANTHER" id="PTHR31195:SF2">
    <property type="entry name" value="GEO02494P1"/>
    <property type="match status" value="1"/>
</dbReference>
<feature type="compositionally biased region" description="Basic and acidic residues" evidence="1">
    <location>
        <begin position="166"/>
        <end position="189"/>
    </location>
</feature>
<dbReference type="Proteomes" id="UP000002279">
    <property type="component" value="Unplaced"/>
</dbReference>
<feature type="compositionally biased region" description="Gly residues" evidence="1">
    <location>
        <begin position="61"/>
        <end position="74"/>
    </location>
</feature>
<sequence length="258" mass="27403">MEGFPPCRAGVRESHCGSAKVWKRRGGAGAADSPRSPGAMAAPAALPQNGGPFEFGAEGPEVGGRKGGSAGEAGPGAAMWGGPEGRGGGPRHVTGERWGPAPAAMSRRPQVAYVPPPQPAFLARFEEEAGGRHGPTVHTEKEQPQIPEDGETSDKEDEQPQVVVLKKGDLSAEEVMKIKEQIKSSKSDEEPVPADGKIMFRKPVKRSSDEKYMGLTASSSKKKKEEKKNMGDSVAPKNTQKQIKNSSLLSFGDDEEEY</sequence>
<reference evidence="3" key="1">
    <citation type="submission" date="2025-08" db="UniProtKB">
        <authorList>
            <consortium name="Ensembl"/>
        </authorList>
    </citation>
    <scope>IDENTIFICATION</scope>
    <source>
        <strain evidence="3">Glennie</strain>
    </source>
</reference>
<dbReference type="GeneTree" id="ENSGT00390000001296"/>
<feature type="region of interest" description="Disordered" evidence="1">
    <location>
        <begin position="1"/>
        <end position="258"/>
    </location>
</feature>
<dbReference type="eggNOG" id="ENOG502S2KJ">
    <property type="taxonomic scope" value="Eukaryota"/>
</dbReference>
<dbReference type="HOGENOM" id="CLU_111288_0_1_1"/>
<dbReference type="InParanoid" id="K7EFN1"/>
<dbReference type="Pfam" id="PF15377">
    <property type="entry name" value="DUF4604"/>
    <property type="match status" value="1"/>
</dbReference>
<dbReference type="Ensembl" id="ENSOANT00000041587.2">
    <property type="protein sequence ID" value="ENSOANP00000032338.2"/>
    <property type="gene ID" value="ENSOANG00000030142.2"/>
</dbReference>
<reference evidence="3" key="2">
    <citation type="submission" date="2025-09" db="UniProtKB">
        <authorList>
            <consortium name="Ensembl"/>
        </authorList>
    </citation>
    <scope>IDENTIFICATION</scope>
    <source>
        <strain evidence="3">Glennie</strain>
    </source>
</reference>
<evidence type="ECO:0000313" key="3">
    <source>
        <dbReference type="Ensembl" id="ENSOANP00000032338.2"/>
    </source>
</evidence>
<evidence type="ECO:0000256" key="1">
    <source>
        <dbReference type="SAM" id="MobiDB-lite"/>
    </source>
</evidence>
<evidence type="ECO:0000259" key="2">
    <source>
        <dbReference type="Pfam" id="PF15377"/>
    </source>
</evidence>
<dbReference type="InterPro" id="IPR027911">
    <property type="entry name" value="DUF4604"/>
</dbReference>
<protein>
    <recommendedName>
        <fullName evidence="2">DUF4604 domain-containing protein</fullName>
    </recommendedName>
</protein>
<dbReference type="FunCoup" id="K7EFN1">
    <property type="interactions" value="2583"/>
</dbReference>
<feature type="compositionally biased region" description="Acidic residues" evidence="1">
    <location>
        <begin position="148"/>
        <end position="159"/>
    </location>
</feature>
<dbReference type="PANTHER" id="PTHR31195">
    <property type="entry name" value="GEO02494P1"/>
    <property type="match status" value="1"/>
</dbReference>